<evidence type="ECO:0000256" key="1">
    <source>
        <dbReference type="SAM" id="MobiDB-lite"/>
    </source>
</evidence>
<dbReference type="Proteomes" id="UP000322873">
    <property type="component" value="Unassembled WGS sequence"/>
</dbReference>
<organism evidence="2 3">
    <name type="scientific">Monilinia fructicola</name>
    <name type="common">Brown rot fungus</name>
    <name type="synonym">Ciboria fructicola</name>
    <dbReference type="NCBI Taxonomy" id="38448"/>
    <lineage>
        <taxon>Eukaryota</taxon>
        <taxon>Fungi</taxon>
        <taxon>Dikarya</taxon>
        <taxon>Ascomycota</taxon>
        <taxon>Pezizomycotina</taxon>
        <taxon>Leotiomycetes</taxon>
        <taxon>Helotiales</taxon>
        <taxon>Sclerotiniaceae</taxon>
        <taxon>Monilinia</taxon>
    </lineage>
</organism>
<feature type="compositionally biased region" description="Low complexity" evidence="1">
    <location>
        <begin position="68"/>
        <end position="78"/>
    </location>
</feature>
<sequence length="140" mass="15430">MSHSDDSSGQCDSSWLKGTHWGSMNMFLRSYGLKIQNDDDYAEGKKILAAIRQTHEEEIAFRSRKPASNQSTSQNQQQEDGVTDCIANDCKSRGAGQDGYKFAVGTGDIQIESSPRDEKPVLYTGTLQSYPYYSGGSAKD</sequence>
<feature type="region of interest" description="Disordered" evidence="1">
    <location>
        <begin position="59"/>
        <end position="81"/>
    </location>
</feature>
<evidence type="ECO:0000313" key="2">
    <source>
        <dbReference type="EMBL" id="KAA8569855.1"/>
    </source>
</evidence>
<evidence type="ECO:0000313" key="3">
    <source>
        <dbReference type="Proteomes" id="UP000322873"/>
    </source>
</evidence>
<reference evidence="2 3" key="1">
    <citation type="submission" date="2019-06" db="EMBL/GenBank/DDBJ databases">
        <title>Genome Sequence of the Brown Rot Fungal Pathogen Monilinia fructicola.</title>
        <authorList>
            <person name="De Miccolis Angelini R.M."/>
            <person name="Landi L."/>
            <person name="Abate D."/>
            <person name="Pollastro S."/>
            <person name="Romanazzi G."/>
            <person name="Faretra F."/>
        </authorList>
    </citation>
    <scope>NUCLEOTIDE SEQUENCE [LARGE SCALE GENOMIC DNA]</scope>
    <source>
        <strain evidence="2 3">Mfrc123</strain>
    </source>
</reference>
<dbReference type="EMBL" id="VICG01000007">
    <property type="protein sequence ID" value="KAA8569855.1"/>
    <property type="molecule type" value="Genomic_DNA"/>
</dbReference>
<accession>A0A5M9JSD9</accession>
<dbReference type="VEuPathDB" id="FungiDB:MFRU_005g00150"/>
<feature type="region of interest" description="Disordered" evidence="1">
    <location>
        <begin position="111"/>
        <end position="140"/>
    </location>
</feature>
<proteinExistence type="predicted"/>
<name>A0A5M9JSD9_MONFR</name>
<keyword evidence="3" id="KW-1185">Reference proteome</keyword>
<gene>
    <name evidence="2" type="ORF">EYC84_002198</name>
</gene>
<comment type="caution">
    <text evidence="2">The sequence shown here is derived from an EMBL/GenBank/DDBJ whole genome shotgun (WGS) entry which is preliminary data.</text>
</comment>
<dbReference type="AlphaFoldDB" id="A0A5M9JSD9"/>
<protein>
    <submittedName>
        <fullName evidence="2">Uncharacterized protein</fullName>
    </submittedName>
</protein>